<protein>
    <submittedName>
        <fullName evidence="2">Uncharacterized protein</fullName>
    </submittedName>
</protein>
<proteinExistence type="predicted"/>
<gene>
    <name evidence="2" type="ORF">SAMN05444003_1260</name>
</gene>
<evidence type="ECO:0000256" key="1">
    <source>
        <dbReference type="SAM" id="Phobius"/>
    </source>
</evidence>
<evidence type="ECO:0000313" key="3">
    <source>
        <dbReference type="Proteomes" id="UP000184074"/>
    </source>
</evidence>
<dbReference type="STRING" id="1508389.SAMN05444003_1260"/>
<keyword evidence="1" id="KW-1133">Transmembrane helix</keyword>
<keyword evidence="1" id="KW-0472">Membrane</keyword>
<dbReference type="EMBL" id="FQXB01000001">
    <property type="protein sequence ID" value="SHG86162.1"/>
    <property type="molecule type" value="Genomic_DNA"/>
</dbReference>
<keyword evidence="3" id="KW-1185">Reference proteome</keyword>
<feature type="transmembrane region" description="Helical" evidence="1">
    <location>
        <begin position="43"/>
        <end position="66"/>
    </location>
</feature>
<name>A0A1M5N9P0_9RHOB</name>
<keyword evidence="1" id="KW-0812">Transmembrane</keyword>
<dbReference type="Proteomes" id="UP000184074">
    <property type="component" value="Unassembled WGS sequence"/>
</dbReference>
<organism evidence="2 3">
    <name type="scientific">Cognatiyoonia sediminum</name>
    <dbReference type="NCBI Taxonomy" id="1508389"/>
    <lineage>
        <taxon>Bacteria</taxon>
        <taxon>Pseudomonadati</taxon>
        <taxon>Pseudomonadota</taxon>
        <taxon>Alphaproteobacteria</taxon>
        <taxon>Rhodobacterales</taxon>
        <taxon>Paracoccaceae</taxon>
        <taxon>Cognatiyoonia</taxon>
    </lineage>
</organism>
<sequence>MFRLILVLVLILVVTAAILITISAISAAKTATQIARGDNMPSAFQNIAYVALLILMIGICAGLLGLA</sequence>
<evidence type="ECO:0000313" key="2">
    <source>
        <dbReference type="EMBL" id="SHG86162.1"/>
    </source>
</evidence>
<dbReference type="AlphaFoldDB" id="A0A1M5N9P0"/>
<reference evidence="2 3" key="1">
    <citation type="submission" date="2016-11" db="EMBL/GenBank/DDBJ databases">
        <authorList>
            <person name="Jaros S."/>
            <person name="Januszkiewicz K."/>
            <person name="Wedrychowicz H."/>
        </authorList>
    </citation>
    <scope>NUCLEOTIDE SEQUENCE [LARGE SCALE GENOMIC DNA]</scope>
    <source>
        <strain evidence="2 3">DSM 28715</strain>
    </source>
</reference>
<accession>A0A1M5N9P0</accession>